<evidence type="ECO:0000313" key="3">
    <source>
        <dbReference type="EMBL" id="VDP25440.1"/>
    </source>
</evidence>
<accession>A0A183J1I6</accession>
<proteinExistence type="predicted"/>
<reference evidence="5" key="1">
    <citation type="submission" date="2016-06" db="UniProtKB">
        <authorList>
            <consortium name="WormBaseParasite"/>
        </authorList>
    </citation>
    <scope>IDENTIFICATION</scope>
</reference>
<feature type="coiled-coil region" evidence="1">
    <location>
        <begin position="112"/>
        <end position="202"/>
    </location>
</feature>
<dbReference type="SUPFAM" id="SSF50729">
    <property type="entry name" value="PH domain-like"/>
    <property type="match status" value="1"/>
</dbReference>
<dbReference type="InterPro" id="IPR001849">
    <property type="entry name" value="PH_domain"/>
</dbReference>
<evidence type="ECO:0000256" key="1">
    <source>
        <dbReference type="SAM" id="Coils"/>
    </source>
</evidence>
<keyword evidence="4" id="KW-1185">Reference proteome</keyword>
<name>A0A183J1I6_9BILA</name>
<dbReference type="WBParaSite" id="SBAD_0001008401-mRNA-1">
    <property type="protein sequence ID" value="SBAD_0001008401-mRNA-1"/>
    <property type="gene ID" value="SBAD_0001008401"/>
</dbReference>
<dbReference type="EMBL" id="UZAM01013095">
    <property type="protein sequence ID" value="VDP25440.1"/>
    <property type="molecule type" value="Genomic_DNA"/>
</dbReference>
<protein>
    <submittedName>
        <fullName evidence="5">PH domain-containing protein</fullName>
    </submittedName>
</protein>
<keyword evidence="1" id="KW-0175">Coiled coil</keyword>
<sequence>MLNKLSYVKEEPCDSNKPLFKFIVKAANRTYVFATRDKLNQQEWIAGIQLAIARCDISRNYYLESYSKRRFKTGDSIRRTKKEMIPAITAIDRKLNGTLLYENGSGTIENKLAKELKRCSRLEEEKKQLAQQLEVEKKATKDEEIVRRLAVQMIEDERTEKERLLMVCRELQHELDKERNERKDLETRLAMKRAEMEKVKHRLKNILNSDTGDYLIDRSLPRTFRYRCRMHTS</sequence>
<evidence type="ECO:0000313" key="4">
    <source>
        <dbReference type="Proteomes" id="UP000270296"/>
    </source>
</evidence>
<feature type="domain" description="PH" evidence="2">
    <location>
        <begin position="1"/>
        <end position="53"/>
    </location>
</feature>
<reference evidence="3 4" key="2">
    <citation type="submission" date="2018-11" db="EMBL/GenBank/DDBJ databases">
        <authorList>
            <consortium name="Pathogen Informatics"/>
        </authorList>
    </citation>
    <scope>NUCLEOTIDE SEQUENCE [LARGE SCALE GENOMIC DNA]</scope>
</reference>
<evidence type="ECO:0000313" key="5">
    <source>
        <dbReference type="WBParaSite" id="SBAD_0001008401-mRNA-1"/>
    </source>
</evidence>
<organism evidence="5">
    <name type="scientific">Soboliphyme baturini</name>
    <dbReference type="NCBI Taxonomy" id="241478"/>
    <lineage>
        <taxon>Eukaryota</taxon>
        <taxon>Metazoa</taxon>
        <taxon>Ecdysozoa</taxon>
        <taxon>Nematoda</taxon>
        <taxon>Enoplea</taxon>
        <taxon>Dorylaimia</taxon>
        <taxon>Dioctophymatida</taxon>
        <taxon>Dioctophymatoidea</taxon>
        <taxon>Soboliphymatidae</taxon>
        <taxon>Soboliphyme</taxon>
    </lineage>
</organism>
<dbReference type="Proteomes" id="UP000270296">
    <property type="component" value="Unassembled WGS sequence"/>
</dbReference>
<evidence type="ECO:0000259" key="2">
    <source>
        <dbReference type="PROSITE" id="PS50003"/>
    </source>
</evidence>
<dbReference type="AlphaFoldDB" id="A0A183J1I6"/>
<dbReference type="PROSITE" id="PS50003">
    <property type="entry name" value="PH_DOMAIN"/>
    <property type="match status" value="1"/>
</dbReference>
<gene>
    <name evidence="3" type="ORF">SBAD_LOCUS9734</name>
</gene>